<evidence type="ECO:0000256" key="1">
    <source>
        <dbReference type="SAM" id="MobiDB-lite"/>
    </source>
</evidence>
<comment type="caution">
    <text evidence="3">The sequence shown here is derived from an EMBL/GenBank/DDBJ whole genome shotgun (WGS) entry which is preliminary data.</text>
</comment>
<gene>
    <name evidence="2" type="ORF">OVA965_LOCUS30654</name>
    <name evidence="3" type="ORF">TMI583_LOCUS31458</name>
</gene>
<dbReference type="EMBL" id="CAJNOK010022424">
    <property type="protein sequence ID" value="CAF1347834.1"/>
    <property type="molecule type" value="Genomic_DNA"/>
</dbReference>
<dbReference type="Proteomes" id="UP000677228">
    <property type="component" value="Unassembled WGS sequence"/>
</dbReference>
<organism evidence="3 4">
    <name type="scientific">Didymodactylos carnosus</name>
    <dbReference type="NCBI Taxonomy" id="1234261"/>
    <lineage>
        <taxon>Eukaryota</taxon>
        <taxon>Metazoa</taxon>
        <taxon>Spiralia</taxon>
        <taxon>Gnathifera</taxon>
        <taxon>Rotifera</taxon>
        <taxon>Eurotatoria</taxon>
        <taxon>Bdelloidea</taxon>
        <taxon>Philodinida</taxon>
        <taxon>Philodinidae</taxon>
        <taxon>Didymodactylos</taxon>
    </lineage>
</organism>
<evidence type="ECO:0000313" key="4">
    <source>
        <dbReference type="Proteomes" id="UP000682733"/>
    </source>
</evidence>
<feature type="region of interest" description="Disordered" evidence="1">
    <location>
        <begin position="28"/>
        <end position="52"/>
    </location>
</feature>
<proteinExistence type="predicted"/>
<dbReference type="EMBL" id="CAJOBA010044058">
    <property type="protein sequence ID" value="CAF4158637.1"/>
    <property type="molecule type" value="Genomic_DNA"/>
</dbReference>
<evidence type="ECO:0000313" key="2">
    <source>
        <dbReference type="EMBL" id="CAF1347834.1"/>
    </source>
</evidence>
<reference evidence="3" key="1">
    <citation type="submission" date="2021-02" db="EMBL/GenBank/DDBJ databases">
        <authorList>
            <person name="Nowell W R."/>
        </authorList>
    </citation>
    <scope>NUCLEOTIDE SEQUENCE</scope>
</reference>
<sequence length="130" mass="15010">MKKFLKQLAVPESLPADRKYRGYVVYRPPSVSGNTMSSQQTDDDENENAGQNTNDDFLLYKFQHVLLEKKEKILLPIFDIQVPYKDIYHCKIDPTKQLINAATAEQPGYGEHKITCEHKMVFVQVFSELT</sequence>
<feature type="compositionally biased region" description="Polar residues" evidence="1">
    <location>
        <begin position="31"/>
        <end position="40"/>
    </location>
</feature>
<dbReference type="AlphaFoldDB" id="A0A8S2RG15"/>
<protein>
    <submittedName>
        <fullName evidence="3">Uncharacterized protein</fullName>
    </submittedName>
</protein>
<accession>A0A8S2RG15</accession>
<name>A0A8S2RG15_9BILA</name>
<dbReference type="Proteomes" id="UP000682733">
    <property type="component" value="Unassembled WGS sequence"/>
</dbReference>
<evidence type="ECO:0000313" key="3">
    <source>
        <dbReference type="EMBL" id="CAF4158637.1"/>
    </source>
</evidence>